<dbReference type="Pfam" id="PF12019">
    <property type="entry name" value="GspH"/>
    <property type="match status" value="1"/>
</dbReference>
<proteinExistence type="inferred from homology"/>
<dbReference type="NCBIfam" id="TIGR01708">
    <property type="entry name" value="typeII_sec_gspH"/>
    <property type="match status" value="1"/>
</dbReference>
<sequence>MNSRRSSTSGFTLIEVLVVLVIIGIVLTFATLSVNPSGPGDRLDTAAQRLLALAQDAADEAILSSQTIGLQIGDQGYRFIRLTDRGWKTIDDSDSPLRPRRLDDDIHIDRINNNGDRKQQNRQAKSLTLPASPIAGRKAGEPAVQEDNNNNDKPQLAVPAALFLASGELLPFTLELSADGVKHRFDIIGSPNGDITLKRVDR</sequence>
<keyword evidence="7 12" id="KW-1133">Transmembrane helix</keyword>
<evidence type="ECO:0000256" key="3">
    <source>
        <dbReference type="ARBA" id="ARBA00022475"/>
    </source>
</evidence>
<evidence type="ECO:0000256" key="5">
    <source>
        <dbReference type="ARBA" id="ARBA00022519"/>
    </source>
</evidence>
<evidence type="ECO:0000259" key="13">
    <source>
        <dbReference type="Pfam" id="PF12019"/>
    </source>
</evidence>
<feature type="region of interest" description="Disordered" evidence="11">
    <location>
        <begin position="109"/>
        <end position="153"/>
    </location>
</feature>
<keyword evidence="5" id="KW-0997">Cell inner membrane</keyword>
<name>A0A084IQP4_SALHC</name>
<evidence type="ECO:0000256" key="8">
    <source>
        <dbReference type="ARBA" id="ARBA00023136"/>
    </source>
</evidence>
<dbReference type="AlphaFoldDB" id="A0A084IQP4"/>
<evidence type="ECO:0000256" key="10">
    <source>
        <dbReference type="ARBA" id="ARBA00030775"/>
    </source>
</evidence>
<evidence type="ECO:0000256" key="6">
    <source>
        <dbReference type="ARBA" id="ARBA00022692"/>
    </source>
</evidence>
<dbReference type="PRINTS" id="PR00885">
    <property type="entry name" value="BCTERIALGSPH"/>
</dbReference>
<dbReference type="InterPro" id="IPR049875">
    <property type="entry name" value="TypeII_GspH"/>
</dbReference>
<dbReference type="InterPro" id="IPR002416">
    <property type="entry name" value="T2SS_protein-GspH"/>
</dbReference>
<dbReference type="STRING" id="1304275.C41B8_02822"/>
<protein>
    <recommendedName>
        <fullName evidence="2">Type II secretion system protein H</fullName>
    </recommendedName>
    <alternativeName>
        <fullName evidence="10">General secretion pathway protein H</fullName>
    </alternativeName>
</protein>
<dbReference type="NCBIfam" id="TIGR02532">
    <property type="entry name" value="IV_pilin_GFxxxE"/>
    <property type="match status" value="1"/>
</dbReference>
<evidence type="ECO:0000256" key="9">
    <source>
        <dbReference type="ARBA" id="ARBA00025772"/>
    </source>
</evidence>
<dbReference type="RefSeq" id="WP_051882859.1">
    <property type="nucleotide sequence ID" value="NZ_APNK01000002.1"/>
</dbReference>
<keyword evidence="6 12" id="KW-0812">Transmembrane</keyword>
<feature type="compositionally biased region" description="Basic and acidic residues" evidence="11">
    <location>
        <begin position="109"/>
        <end position="119"/>
    </location>
</feature>
<dbReference type="GO" id="GO:0005886">
    <property type="term" value="C:plasma membrane"/>
    <property type="evidence" value="ECO:0007669"/>
    <property type="project" value="UniProtKB-SubCell"/>
</dbReference>
<dbReference type="Gene3D" id="3.55.40.10">
    <property type="entry name" value="minor pseudopilin epsh domain"/>
    <property type="match status" value="1"/>
</dbReference>
<feature type="domain" description="General secretion pathway GspH" evidence="13">
    <location>
        <begin position="46"/>
        <end position="193"/>
    </location>
</feature>
<evidence type="ECO:0000313" key="15">
    <source>
        <dbReference type="Proteomes" id="UP000028302"/>
    </source>
</evidence>
<comment type="caution">
    <text evidence="14">The sequence shown here is derived from an EMBL/GenBank/DDBJ whole genome shotgun (WGS) entry which is preliminary data.</text>
</comment>
<dbReference type="InterPro" id="IPR012902">
    <property type="entry name" value="N_methyl_site"/>
</dbReference>
<evidence type="ECO:0000313" key="14">
    <source>
        <dbReference type="EMBL" id="KEZ79028.1"/>
    </source>
</evidence>
<keyword evidence="15" id="KW-1185">Reference proteome</keyword>
<organism evidence="14 15">
    <name type="scientific">Salinisphaera hydrothermalis (strain C41B8)</name>
    <dbReference type="NCBI Taxonomy" id="1304275"/>
    <lineage>
        <taxon>Bacteria</taxon>
        <taxon>Pseudomonadati</taxon>
        <taxon>Pseudomonadota</taxon>
        <taxon>Gammaproteobacteria</taxon>
        <taxon>Salinisphaerales</taxon>
        <taxon>Salinisphaeraceae</taxon>
        <taxon>Salinisphaera</taxon>
    </lineage>
</organism>
<evidence type="ECO:0000256" key="11">
    <source>
        <dbReference type="SAM" id="MobiDB-lite"/>
    </source>
</evidence>
<accession>A0A084IQP4</accession>
<evidence type="ECO:0000256" key="7">
    <source>
        <dbReference type="ARBA" id="ARBA00022989"/>
    </source>
</evidence>
<dbReference type="PROSITE" id="PS00409">
    <property type="entry name" value="PROKAR_NTER_METHYL"/>
    <property type="match status" value="1"/>
</dbReference>
<dbReference type="Proteomes" id="UP000028302">
    <property type="component" value="Unassembled WGS sequence"/>
</dbReference>
<evidence type="ECO:0000256" key="12">
    <source>
        <dbReference type="SAM" id="Phobius"/>
    </source>
</evidence>
<keyword evidence="3" id="KW-1003">Cell membrane</keyword>
<dbReference type="SUPFAM" id="SSF54523">
    <property type="entry name" value="Pili subunits"/>
    <property type="match status" value="1"/>
</dbReference>
<dbReference type="Pfam" id="PF07963">
    <property type="entry name" value="N_methyl"/>
    <property type="match status" value="1"/>
</dbReference>
<gene>
    <name evidence="14" type="ORF">C41B8_02822</name>
</gene>
<evidence type="ECO:0000256" key="4">
    <source>
        <dbReference type="ARBA" id="ARBA00022481"/>
    </source>
</evidence>
<comment type="subcellular location">
    <subcellularLocation>
        <location evidence="1">Cell inner membrane</location>
        <topology evidence="1">Single-pass membrane protein</topology>
    </subcellularLocation>
</comment>
<dbReference type="GO" id="GO:0015628">
    <property type="term" value="P:protein secretion by the type II secretion system"/>
    <property type="evidence" value="ECO:0007669"/>
    <property type="project" value="InterPro"/>
</dbReference>
<dbReference type="InterPro" id="IPR045584">
    <property type="entry name" value="Pilin-like"/>
</dbReference>
<dbReference type="EMBL" id="APNK01000002">
    <property type="protein sequence ID" value="KEZ79028.1"/>
    <property type="molecule type" value="Genomic_DNA"/>
</dbReference>
<dbReference type="GO" id="GO:0015627">
    <property type="term" value="C:type II protein secretion system complex"/>
    <property type="evidence" value="ECO:0007669"/>
    <property type="project" value="InterPro"/>
</dbReference>
<keyword evidence="4" id="KW-0488">Methylation</keyword>
<evidence type="ECO:0000256" key="2">
    <source>
        <dbReference type="ARBA" id="ARBA00021549"/>
    </source>
</evidence>
<comment type="similarity">
    <text evidence="9">Belongs to the GSP H family.</text>
</comment>
<feature type="transmembrane region" description="Helical" evidence="12">
    <location>
        <begin position="12"/>
        <end position="32"/>
    </location>
</feature>
<evidence type="ECO:0000256" key="1">
    <source>
        <dbReference type="ARBA" id="ARBA00004377"/>
    </source>
</evidence>
<keyword evidence="8 12" id="KW-0472">Membrane</keyword>
<dbReference type="InterPro" id="IPR022346">
    <property type="entry name" value="T2SS_GspH"/>
</dbReference>
<reference evidence="14 15" key="1">
    <citation type="submission" date="2013-03" db="EMBL/GenBank/DDBJ databases">
        <title>Salinisphaera hydrothermalis C41B8 Genome Sequencing.</title>
        <authorList>
            <person name="Li C."/>
            <person name="Lai Q."/>
            <person name="Shao Z."/>
        </authorList>
    </citation>
    <scope>NUCLEOTIDE SEQUENCE [LARGE SCALE GENOMIC DNA]</scope>
    <source>
        <strain evidence="14 15">C41B8</strain>
    </source>
</reference>
<dbReference type="eggNOG" id="COG2165">
    <property type="taxonomic scope" value="Bacteria"/>
</dbReference>